<dbReference type="Pfam" id="PF04539">
    <property type="entry name" value="Sigma70_r3"/>
    <property type="match status" value="1"/>
</dbReference>
<dbReference type="InterPro" id="IPR007627">
    <property type="entry name" value="RNA_pol_sigma70_r2"/>
</dbReference>
<evidence type="ECO:0000256" key="3">
    <source>
        <dbReference type="ARBA" id="ARBA00023125"/>
    </source>
</evidence>
<dbReference type="Pfam" id="PF04545">
    <property type="entry name" value="Sigma70_r4"/>
    <property type="match status" value="1"/>
</dbReference>
<dbReference type="InterPro" id="IPR014284">
    <property type="entry name" value="RNA_pol_sigma-70_dom"/>
</dbReference>
<sequence length="232" mass="26719">MLQQEVVSELPALTPAQESQYMQQWLPLVKRIVRQLAPQANSMIGREDIEQIALMGLLESLRRYGKPDEQFAGYAAQRIRGAVLDQFRQHDWRPRSMRQKAHKINDAIRMMSRSLGREPTPTEICQQLKMSMKAYQEYLMLDSASTLESLDLLLSGEGKGSAFAGRRLEEEIETQRTLVRAIDSLDDREKVILSLYYKQDLSLKEIAMVLDLTQARVCQLNKQIAEKIKAFF</sequence>
<evidence type="ECO:0000259" key="5">
    <source>
        <dbReference type="Pfam" id="PF04539"/>
    </source>
</evidence>
<gene>
    <name evidence="8" type="ORF">EB241_09690</name>
</gene>
<name>A0A3N6SF18_9GAMM</name>
<dbReference type="InterPro" id="IPR012845">
    <property type="entry name" value="RNA_pol_sigma_FliA_WhiG"/>
</dbReference>
<dbReference type="RefSeq" id="WP_124232937.1">
    <property type="nucleotide sequence ID" value="NZ_RHHM01000006.1"/>
</dbReference>
<evidence type="ECO:0000313" key="9">
    <source>
        <dbReference type="Proteomes" id="UP000279457"/>
    </source>
</evidence>
<dbReference type="GO" id="GO:0006352">
    <property type="term" value="P:DNA-templated transcription initiation"/>
    <property type="evidence" value="ECO:0007669"/>
    <property type="project" value="InterPro"/>
</dbReference>
<dbReference type="SUPFAM" id="SSF88946">
    <property type="entry name" value="Sigma2 domain of RNA polymerase sigma factors"/>
    <property type="match status" value="1"/>
</dbReference>
<dbReference type="NCBIfam" id="NF005413">
    <property type="entry name" value="PRK06986.1"/>
    <property type="match status" value="1"/>
</dbReference>
<dbReference type="AlphaFoldDB" id="A0A3N6SF18"/>
<dbReference type="InterPro" id="IPR013324">
    <property type="entry name" value="RNA_pol_sigma_r3/r4-like"/>
</dbReference>
<dbReference type="NCBIfam" id="TIGR02937">
    <property type="entry name" value="sigma70-ECF"/>
    <property type="match status" value="1"/>
</dbReference>
<feature type="domain" description="RNA polymerase sigma-70 region 3" evidence="5">
    <location>
        <begin position="101"/>
        <end position="162"/>
    </location>
</feature>
<dbReference type="EMBL" id="RHHM01000006">
    <property type="protein sequence ID" value="RQM38483.1"/>
    <property type="molecule type" value="Genomic_DNA"/>
</dbReference>
<dbReference type="Gene3D" id="1.10.1740.10">
    <property type="match status" value="1"/>
</dbReference>
<proteinExistence type="predicted"/>
<keyword evidence="2" id="KW-0731">Sigma factor</keyword>
<comment type="caution">
    <text evidence="8">The sequence shown here is derived from an EMBL/GenBank/DDBJ whole genome shotgun (WGS) entry which is preliminary data.</text>
</comment>
<evidence type="ECO:0000259" key="6">
    <source>
        <dbReference type="Pfam" id="PF04542"/>
    </source>
</evidence>
<dbReference type="PANTHER" id="PTHR30385">
    <property type="entry name" value="SIGMA FACTOR F FLAGELLAR"/>
    <property type="match status" value="1"/>
</dbReference>
<keyword evidence="3" id="KW-0238">DNA-binding</keyword>
<dbReference type="Gene3D" id="1.20.140.160">
    <property type="match status" value="1"/>
</dbReference>
<evidence type="ECO:0000259" key="7">
    <source>
        <dbReference type="Pfam" id="PF04545"/>
    </source>
</evidence>
<dbReference type="Proteomes" id="UP000279457">
    <property type="component" value="Unassembled WGS sequence"/>
</dbReference>
<evidence type="ECO:0000256" key="4">
    <source>
        <dbReference type="ARBA" id="ARBA00023163"/>
    </source>
</evidence>
<keyword evidence="9" id="KW-1185">Reference proteome</keyword>
<dbReference type="NCBIfam" id="TIGR02479">
    <property type="entry name" value="FliA_WhiG"/>
    <property type="match status" value="1"/>
</dbReference>
<dbReference type="Pfam" id="PF04542">
    <property type="entry name" value="Sigma70_r2"/>
    <property type="match status" value="1"/>
</dbReference>
<dbReference type="InterPro" id="IPR007630">
    <property type="entry name" value="RNA_pol_sigma70_r4"/>
</dbReference>
<evidence type="ECO:0000256" key="1">
    <source>
        <dbReference type="ARBA" id="ARBA00023015"/>
    </source>
</evidence>
<dbReference type="GO" id="GO:0003899">
    <property type="term" value="F:DNA-directed RNA polymerase activity"/>
    <property type="evidence" value="ECO:0007669"/>
    <property type="project" value="InterPro"/>
</dbReference>
<dbReference type="PANTHER" id="PTHR30385:SF7">
    <property type="entry name" value="RNA POLYMERASE SIGMA FACTOR FLIA"/>
    <property type="match status" value="1"/>
</dbReference>
<dbReference type="OrthoDB" id="9799825at2"/>
<dbReference type="NCBIfam" id="NF009091">
    <property type="entry name" value="PRK12427.1"/>
    <property type="match status" value="1"/>
</dbReference>
<feature type="domain" description="RNA polymerase sigma-70 region 2" evidence="6">
    <location>
        <begin position="23"/>
        <end position="93"/>
    </location>
</feature>
<organism evidence="8 9">
    <name type="scientific">Erwinia psidii</name>
    <dbReference type="NCBI Taxonomy" id="69224"/>
    <lineage>
        <taxon>Bacteria</taxon>
        <taxon>Pseudomonadati</taxon>
        <taxon>Pseudomonadota</taxon>
        <taxon>Gammaproteobacteria</taxon>
        <taxon>Enterobacterales</taxon>
        <taxon>Erwiniaceae</taxon>
        <taxon>Erwinia</taxon>
    </lineage>
</organism>
<keyword evidence="4" id="KW-0804">Transcription</keyword>
<protein>
    <submittedName>
        <fullName evidence="8">FliA/WhiG family RNA polymerase sigma factor</fullName>
    </submittedName>
</protein>
<reference evidence="8 9" key="1">
    <citation type="submission" date="2018-10" db="EMBL/GenBank/DDBJ databases">
        <title>Draft genome sequence for the type isolate of Erwinia psidii, agent causal of bacterial blight in guava (Psidium guajava) and wilt and die-back of Eucalyptus spp.</title>
        <authorList>
            <person name="Hermenegildo P.S."/>
            <person name="Santos S.A."/>
            <person name="Guimaraes L.M.S."/>
            <person name="Vidigal P.M.P."/>
            <person name="Pereira I.C."/>
            <person name="Badel J.L."/>
            <person name="Alfenas-Zerbini P."/>
            <person name="Ferreira M.A.S.V."/>
            <person name="Alfenas A.C."/>
        </authorList>
    </citation>
    <scope>NUCLEOTIDE SEQUENCE [LARGE SCALE GENOMIC DNA]</scope>
    <source>
        <strain evidence="8 9">IBSBF 435</strain>
    </source>
</reference>
<dbReference type="GO" id="GO:0003677">
    <property type="term" value="F:DNA binding"/>
    <property type="evidence" value="ECO:0007669"/>
    <property type="project" value="UniProtKB-KW"/>
</dbReference>
<dbReference type="SUPFAM" id="SSF88659">
    <property type="entry name" value="Sigma3 and sigma4 domains of RNA polymerase sigma factors"/>
    <property type="match status" value="2"/>
</dbReference>
<dbReference type="GO" id="GO:0016987">
    <property type="term" value="F:sigma factor activity"/>
    <property type="evidence" value="ECO:0007669"/>
    <property type="project" value="UniProtKB-KW"/>
</dbReference>
<feature type="domain" description="RNA polymerase sigma-70 region 4" evidence="7">
    <location>
        <begin position="181"/>
        <end position="229"/>
    </location>
</feature>
<dbReference type="CDD" id="cd06171">
    <property type="entry name" value="Sigma70_r4"/>
    <property type="match status" value="1"/>
</dbReference>
<evidence type="ECO:0000313" key="8">
    <source>
        <dbReference type="EMBL" id="RQM38483.1"/>
    </source>
</evidence>
<accession>A0A3N6SF18</accession>
<dbReference type="InterPro" id="IPR013325">
    <property type="entry name" value="RNA_pol_sigma_r2"/>
</dbReference>
<keyword evidence="1" id="KW-0805">Transcription regulation</keyword>
<dbReference type="InterPro" id="IPR007624">
    <property type="entry name" value="RNA_pol_sigma70_r3"/>
</dbReference>
<evidence type="ECO:0000256" key="2">
    <source>
        <dbReference type="ARBA" id="ARBA00023082"/>
    </source>
</evidence>